<proteinExistence type="predicted"/>
<gene>
    <name evidence="1" type="ORF">AWB78_06198</name>
</gene>
<protein>
    <recommendedName>
        <fullName evidence="3">DUF2889 domain-containing protein</fullName>
    </recommendedName>
</protein>
<dbReference type="InterPro" id="IPR021312">
    <property type="entry name" value="DUF2889"/>
</dbReference>
<accession>A0A158E706</accession>
<evidence type="ECO:0008006" key="3">
    <source>
        <dbReference type="Google" id="ProtNLM"/>
    </source>
</evidence>
<organism evidence="1 2">
    <name type="scientific">Caballeronia calidae</name>
    <dbReference type="NCBI Taxonomy" id="1777139"/>
    <lineage>
        <taxon>Bacteria</taxon>
        <taxon>Pseudomonadati</taxon>
        <taxon>Pseudomonadota</taxon>
        <taxon>Betaproteobacteria</taxon>
        <taxon>Burkholderiales</taxon>
        <taxon>Burkholderiaceae</taxon>
        <taxon>Caballeronia</taxon>
    </lineage>
</organism>
<reference evidence="1" key="1">
    <citation type="submission" date="2016-01" db="EMBL/GenBank/DDBJ databases">
        <authorList>
            <person name="Peeters C."/>
        </authorList>
    </citation>
    <scope>NUCLEOTIDE SEQUENCE</scope>
    <source>
        <strain evidence="1">LMG 29321</strain>
    </source>
</reference>
<name>A0A158E706_9BURK</name>
<dbReference type="Proteomes" id="UP000071859">
    <property type="component" value="Unassembled WGS sequence"/>
</dbReference>
<dbReference type="AlphaFoldDB" id="A0A158E706"/>
<sequence length="128" mass="14148">MTVRIVFDQSLTVKSIDTQTAFAPYAACKSGGTNFDSLIGLRMIQGWSREVKSRLKGASSCTHLMELLGPMATTAYQTLADVRINTAPELDKDGRPVKIDSCWAYVAHGDVVQHLWPNFYRPSGNRTP</sequence>
<comment type="caution">
    <text evidence="1">The sequence shown here is derived from an EMBL/GenBank/DDBJ whole genome shotgun (WGS) entry which is preliminary data.</text>
</comment>
<keyword evidence="2" id="KW-1185">Reference proteome</keyword>
<dbReference type="Pfam" id="PF11136">
    <property type="entry name" value="DUF2889"/>
    <property type="match status" value="1"/>
</dbReference>
<evidence type="ECO:0000313" key="2">
    <source>
        <dbReference type="Proteomes" id="UP000071859"/>
    </source>
</evidence>
<dbReference type="EMBL" id="FCOX02000046">
    <property type="protein sequence ID" value="SAL01737.1"/>
    <property type="molecule type" value="Genomic_DNA"/>
</dbReference>
<evidence type="ECO:0000313" key="1">
    <source>
        <dbReference type="EMBL" id="SAL01737.1"/>
    </source>
</evidence>